<feature type="repeat" description="ANK" evidence="3">
    <location>
        <begin position="707"/>
        <end position="739"/>
    </location>
</feature>
<feature type="chain" id="PRO_5036212082" evidence="5">
    <location>
        <begin position="18"/>
        <end position="1001"/>
    </location>
</feature>
<feature type="repeat" description="ANK" evidence="3">
    <location>
        <begin position="837"/>
        <end position="869"/>
    </location>
</feature>
<feature type="repeat" description="ANK" evidence="3">
    <location>
        <begin position="803"/>
        <end position="836"/>
    </location>
</feature>
<dbReference type="SMART" id="SM00248">
    <property type="entry name" value="ANK"/>
    <property type="match status" value="20"/>
</dbReference>
<keyword evidence="2 3" id="KW-0040">ANK repeat</keyword>
<reference evidence="6" key="1">
    <citation type="submission" date="2021-01" db="EMBL/GenBank/DDBJ databases">
        <authorList>
            <person name="Corre E."/>
            <person name="Pelletier E."/>
            <person name="Niang G."/>
            <person name="Scheremetjew M."/>
            <person name="Finn R."/>
            <person name="Kale V."/>
            <person name="Holt S."/>
            <person name="Cochrane G."/>
            <person name="Meng A."/>
            <person name="Brown T."/>
            <person name="Cohen L."/>
        </authorList>
    </citation>
    <scope>NUCLEOTIDE SEQUENCE</scope>
    <source>
        <strain evidence="6">NIES-2562</strain>
    </source>
</reference>
<gene>
    <name evidence="6" type="ORF">PBIL07802_LOCUS11893</name>
    <name evidence="7" type="ORF">PBIL07802_LOCUS11894</name>
</gene>
<dbReference type="SUPFAM" id="SSF48403">
    <property type="entry name" value="Ankyrin repeat"/>
    <property type="match status" value="4"/>
</dbReference>
<dbReference type="Pfam" id="PF12796">
    <property type="entry name" value="Ank_2"/>
    <property type="match status" value="6"/>
</dbReference>
<dbReference type="PANTHER" id="PTHR24126:SF14">
    <property type="entry name" value="ANK_REP_REGION DOMAIN-CONTAINING PROTEIN"/>
    <property type="match status" value="1"/>
</dbReference>
<dbReference type="InterPro" id="IPR002110">
    <property type="entry name" value="Ankyrin_rpt"/>
</dbReference>
<dbReference type="InterPro" id="IPR036770">
    <property type="entry name" value="Ankyrin_rpt-contain_sf"/>
</dbReference>
<feature type="repeat" description="ANK" evidence="3">
    <location>
        <begin position="613"/>
        <end position="641"/>
    </location>
</feature>
<evidence type="ECO:0000313" key="6">
    <source>
        <dbReference type="EMBL" id="CAE0249694.1"/>
    </source>
</evidence>
<dbReference type="PROSITE" id="PS50088">
    <property type="entry name" value="ANK_REPEAT"/>
    <property type="match status" value="13"/>
</dbReference>
<sequence>MQLWMMGKMICFTFCLGVVFKKVGGTRKTTSFVLESFLMQRDPDGILLFSQIVSTCDHLLNVFGQRGVEKETEANKWRKQVVEALTASTLCSRQEKIKPFVQKLNRNPNECLKAFQTCGPESLPSLFTSRHLKQRCNEEGHNALHFLAANANQDDGIIEGIRKLITEEKLKPDQGDRDENITPVHIAAMYGNCKTLEVLLKEGAGANHKTSRGCSALWFACLGSHLECAKWLLERGGANVEGNDGLSCLFLASCIGDIDLCRLLLRHGADSLRKERTTHMTPLMGACKNGNEEVVALLLAEGGACATDRDRKGRSALWQACVRGHLSCVRLLLTRGVRANEPVLNSEVQKAEKEGRGVETPLIGACRAGHPEVVQLLLAHGACAEGNHDLETPLLTASEGGHVDVCRRLIDAGADVNRVARGTSAVLAAVGSLVCELVEFLISKGADLNPNNTCNNALSRAVFGNNQEMVRLVLKRGGKCSIGKYHPLVICAETRNTEMARFLIEQGIQVTSVTGPVQPLASACAFDNPELIDLFLAEGADPNGDCIAGQNALFAAAASGNVGVVTKLIDHGAHADGHLGSGLPLSMAIQNGHFDVVRCLVTKGAKVNVPSQPLLLAIDKGHSDMVLFLLEAGAHPNLSNGKKQSALYKASLRGDTSVVEALLSKGASVNEWDGDCSPVTAAAQRGHDDVLRRLVCAGADVNLSDDQGVTPLHVAVENSRVSCTKLLLEKGGVVQTTEGAPLLLDMAFDTEEINEEIVMLLMHHGAPTQSNVPLVCRAAKKSKTMIDLLLRDRDIPLQETDSDGNGPLHYAVGSFDVVDVIEYLVERGCDLEAKNPKGMTALYLAVVKQNVQAVSALLEAGADPSSLQTRIDGHRPAEICANNSMLRPLLSDALSAEGRVRQSKVLAARRKRKRTSEPSGGPSEMPLREWSHSDVMDWIRQEPLHMVVTKILSRHKDFDGTRLLDVTFSELVTLADMPEFSAYRLIQFRDRLVKSRKEREA</sequence>
<feature type="repeat" description="ANK" evidence="3">
    <location>
        <begin position="580"/>
        <end position="612"/>
    </location>
</feature>
<name>A0A7S3D8B8_9EUKA</name>
<feature type="repeat" description="ANK" evidence="3">
    <location>
        <begin position="389"/>
        <end position="421"/>
    </location>
</feature>
<keyword evidence="1" id="KW-0677">Repeat</keyword>
<evidence type="ECO:0000256" key="5">
    <source>
        <dbReference type="SAM" id="SignalP"/>
    </source>
</evidence>
<dbReference type="PROSITE" id="PS50297">
    <property type="entry name" value="ANK_REP_REGION"/>
    <property type="match status" value="11"/>
</dbReference>
<dbReference type="Gene3D" id="1.25.40.20">
    <property type="entry name" value="Ankyrin repeat-containing domain"/>
    <property type="match status" value="5"/>
</dbReference>
<protein>
    <submittedName>
        <fullName evidence="6">Uncharacterized protein</fullName>
    </submittedName>
</protein>
<dbReference type="Pfam" id="PF13637">
    <property type="entry name" value="Ank_4"/>
    <property type="match status" value="1"/>
</dbReference>
<feature type="repeat" description="ANK" evidence="3">
    <location>
        <begin position="548"/>
        <end position="576"/>
    </location>
</feature>
<evidence type="ECO:0000256" key="4">
    <source>
        <dbReference type="SAM" id="MobiDB-lite"/>
    </source>
</evidence>
<feature type="repeat" description="ANK" evidence="3">
    <location>
        <begin position="312"/>
        <end position="340"/>
    </location>
</feature>
<feature type="repeat" description="ANK" evidence="3">
    <location>
        <begin position="421"/>
        <end position="453"/>
    </location>
</feature>
<feature type="repeat" description="ANK" evidence="3">
    <location>
        <begin position="179"/>
        <end position="211"/>
    </location>
</feature>
<proteinExistence type="predicted"/>
<feature type="repeat" description="ANK" evidence="3">
    <location>
        <begin position="642"/>
        <end position="674"/>
    </location>
</feature>
<organism evidence="6">
    <name type="scientific">Palpitomonas bilix</name>
    <dbReference type="NCBI Taxonomy" id="652834"/>
    <lineage>
        <taxon>Eukaryota</taxon>
        <taxon>Eukaryota incertae sedis</taxon>
    </lineage>
</organism>
<dbReference type="PANTHER" id="PTHR24126">
    <property type="entry name" value="ANKYRIN REPEAT, PH AND SEC7 DOMAIN CONTAINING PROTEIN SECG-RELATED"/>
    <property type="match status" value="1"/>
</dbReference>
<accession>A0A7S3D8B8</accession>
<evidence type="ECO:0000256" key="1">
    <source>
        <dbReference type="ARBA" id="ARBA00022737"/>
    </source>
</evidence>
<dbReference type="Pfam" id="PF00023">
    <property type="entry name" value="Ank"/>
    <property type="match status" value="1"/>
</dbReference>
<feature type="repeat" description="ANK" evidence="3">
    <location>
        <begin position="674"/>
        <end position="706"/>
    </location>
</feature>
<evidence type="ECO:0000313" key="7">
    <source>
        <dbReference type="EMBL" id="CAE0249695.1"/>
    </source>
</evidence>
<feature type="region of interest" description="Disordered" evidence="4">
    <location>
        <begin position="905"/>
        <end position="928"/>
    </location>
</feature>
<keyword evidence="5" id="KW-0732">Signal</keyword>
<feature type="repeat" description="ANK" evidence="3">
    <location>
        <begin position="244"/>
        <end position="276"/>
    </location>
</feature>
<dbReference type="EMBL" id="HBIB01018352">
    <property type="protein sequence ID" value="CAE0249695.1"/>
    <property type="molecule type" value="Transcribed_RNA"/>
</dbReference>
<dbReference type="EMBL" id="HBIB01018351">
    <property type="protein sequence ID" value="CAE0249694.1"/>
    <property type="molecule type" value="Transcribed_RNA"/>
</dbReference>
<dbReference type="AlphaFoldDB" id="A0A7S3D8B8"/>
<evidence type="ECO:0000256" key="2">
    <source>
        <dbReference type="ARBA" id="ARBA00023043"/>
    </source>
</evidence>
<evidence type="ECO:0000256" key="3">
    <source>
        <dbReference type="PROSITE-ProRule" id="PRU00023"/>
    </source>
</evidence>
<feature type="signal peptide" evidence="5">
    <location>
        <begin position="1"/>
        <end position="17"/>
    </location>
</feature>